<dbReference type="SUPFAM" id="SSF51569">
    <property type="entry name" value="Aldolase"/>
    <property type="match status" value="1"/>
</dbReference>
<dbReference type="PANTHER" id="PTHR30304">
    <property type="entry name" value="D-TAGATOSE-1,6-BISPHOSPHATE ALDOLASE"/>
    <property type="match status" value="1"/>
</dbReference>
<dbReference type="NCBIfam" id="TIGR01859">
    <property type="entry name" value="fruc_bis_ald"/>
    <property type="match status" value="1"/>
</dbReference>
<keyword evidence="8" id="KW-1185">Reference proteome</keyword>
<dbReference type="Gene3D" id="3.20.20.70">
    <property type="entry name" value="Aldolase class I"/>
    <property type="match status" value="1"/>
</dbReference>
<organism evidence="7 8">
    <name type="scientific">Petrotoga miotherma DSM 10691</name>
    <dbReference type="NCBI Taxonomy" id="1434326"/>
    <lineage>
        <taxon>Bacteria</taxon>
        <taxon>Thermotogati</taxon>
        <taxon>Thermotogota</taxon>
        <taxon>Thermotogae</taxon>
        <taxon>Petrotogales</taxon>
        <taxon>Petrotogaceae</taxon>
        <taxon>Petrotoga</taxon>
    </lineage>
</organism>
<reference evidence="7 8" key="1">
    <citation type="submission" date="2013-12" db="EMBL/GenBank/DDBJ databases">
        <title>Comparative genomics of Petrotoga isolates.</title>
        <authorList>
            <person name="Nesbo C.L."/>
            <person name="Charchuk R."/>
            <person name="Chow K."/>
        </authorList>
    </citation>
    <scope>NUCLEOTIDE SEQUENCE [LARGE SCALE GENOMIC DNA]</scope>
    <source>
        <strain evidence="7 8">DSM 10691</strain>
    </source>
</reference>
<dbReference type="GO" id="GO:0008270">
    <property type="term" value="F:zinc ion binding"/>
    <property type="evidence" value="ECO:0007669"/>
    <property type="project" value="InterPro"/>
</dbReference>
<comment type="cofactor">
    <cofactor evidence="6">
        <name>Zn(2+)</name>
        <dbReference type="ChEBI" id="CHEBI:29105"/>
    </cofactor>
    <text evidence="6">Binds 2 Zn(2+) ions per subunit. One is catalytic and the other provides a structural contribution.</text>
</comment>
<evidence type="ECO:0000313" key="7">
    <source>
        <dbReference type="EMBL" id="PNS00679.1"/>
    </source>
</evidence>
<evidence type="ECO:0000256" key="3">
    <source>
        <dbReference type="ARBA" id="ARBA00023239"/>
    </source>
</evidence>
<feature type="binding site" evidence="6">
    <location>
        <position position="90"/>
    </location>
    <ligand>
        <name>Zn(2+)</name>
        <dbReference type="ChEBI" id="CHEBI:29105"/>
        <label>1</label>
        <note>catalytic</note>
    </ligand>
</feature>
<gene>
    <name evidence="7" type="ORF">X928_04320</name>
</gene>
<keyword evidence="2 6" id="KW-0862">Zinc</keyword>
<dbReference type="AlphaFoldDB" id="A0A2K1PD21"/>
<dbReference type="InterPro" id="IPR013785">
    <property type="entry name" value="Aldolase_TIM"/>
</dbReference>
<dbReference type="Proteomes" id="UP000236199">
    <property type="component" value="Unassembled WGS sequence"/>
</dbReference>
<evidence type="ECO:0000256" key="6">
    <source>
        <dbReference type="PIRSR" id="PIRSR001359-3"/>
    </source>
</evidence>
<dbReference type="GO" id="GO:0006096">
    <property type="term" value="P:glycolytic process"/>
    <property type="evidence" value="ECO:0007669"/>
    <property type="project" value="InterPro"/>
</dbReference>
<evidence type="ECO:0000256" key="4">
    <source>
        <dbReference type="PIRSR" id="PIRSR001359-1"/>
    </source>
</evidence>
<name>A0A2K1PD21_9BACT</name>
<feature type="binding site" evidence="5">
    <location>
        <begin position="216"/>
        <end position="218"/>
    </location>
    <ligand>
        <name>dihydroxyacetone phosphate</name>
        <dbReference type="ChEBI" id="CHEBI:57642"/>
    </ligand>
</feature>
<comment type="caution">
    <text evidence="7">The sequence shown here is derived from an EMBL/GenBank/DDBJ whole genome shotgun (WGS) entry which is preliminary data.</text>
</comment>
<accession>A0A2K1PD21</accession>
<feature type="binding site" evidence="6">
    <location>
        <position position="185"/>
    </location>
    <ligand>
        <name>Zn(2+)</name>
        <dbReference type="ChEBI" id="CHEBI:29105"/>
        <label>1</label>
        <note>catalytic</note>
    </ligand>
</feature>
<feature type="binding site" evidence="6">
    <location>
        <position position="141"/>
    </location>
    <ligand>
        <name>Zn(2+)</name>
        <dbReference type="ChEBI" id="CHEBI:29105"/>
        <label>2</label>
    </ligand>
</feature>
<feature type="active site" description="Proton donor" evidence="4">
    <location>
        <position position="89"/>
    </location>
</feature>
<proteinExistence type="predicted"/>
<dbReference type="InterPro" id="IPR000771">
    <property type="entry name" value="FBA_II"/>
</dbReference>
<dbReference type="RefSeq" id="WP_103078635.1">
    <property type="nucleotide sequence ID" value="NZ_AZRM01000021.1"/>
</dbReference>
<evidence type="ECO:0000313" key="8">
    <source>
        <dbReference type="Proteomes" id="UP000236199"/>
    </source>
</evidence>
<keyword evidence="1 6" id="KW-0479">Metal-binding</keyword>
<evidence type="ECO:0000256" key="2">
    <source>
        <dbReference type="ARBA" id="ARBA00022833"/>
    </source>
</evidence>
<feature type="binding site" evidence="6">
    <location>
        <position position="111"/>
    </location>
    <ligand>
        <name>Zn(2+)</name>
        <dbReference type="ChEBI" id="CHEBI:29105"/>
        <label>2</label>
    </ligand>
</feature>
<dbReference type="InterPro" id="IPR011289">
    <property type="entry name" value="Fruc_bis_ald_class-2"/>
</dbReference>
<keyword evidence="3" id="KW-0456">Lyase</keyword>
<feature type="binding site" evidence="5">
    <location>
        <begin position="258"/>
        <end position="261"/>
    </location>
    <ligand>
        <name>dihydroxyacetone phosphate</name>
        <dbReference type="ChEBI" id="CHEBI:57642"/>
    </ligand>
</feature>
<dbReference type="PIRSF" id="PIRSF001359">
    <property type="entry name" value="F_bP_aldolase_II"/>
    <property type="match status" value="1"/>
</dbReference>
<dbReference type="OrthoDB" id="9803995at2"/>
<dbReference type="InterPro" id="IPR050246">
    <property type="entry name" value="Class_II_FBP_aldolase"/>
</dbReference>
<evidence type="ECO:0000256" key="1">
    <source>
        <dbReference type="ARBA" id="ARBA00022723"/>
    </source>
</evidence>
<dbReference type="CDD" id="cd00947">
    <property type="entry name" value="TBP_aldolase_IIB"/>
    <property type="match status" value="1"/>
</dbReference>
<dbReference type="EMBL" id="AZRM01000021">
    <property type="protein sequence ID" value="PNS00679.1"/>
    <property type="molecule type" value="Genomic_DNA"/>
</dbReference>
<feature type="binding site" evidence="6">
    <location>
        <position position="215"/>
    </location>
    <ligand>
        <name>Zn(2+)</name>
        <dbReference type="ChEBI" id="CHEBI:29105"/>
        <label>1</label>
        <note>catalytic</note>
    </ligand>
</feature>
<dbReference type="GO" id="GO:0004332">
    <property type="term" value="F:fructose-bisphosphate aldolase activity"/>
    <property type="evidence" value="ECO:0007669"/>
    <property type="project" value="InterPro"/>
</dbReference>
<evidence type="ECO:0000256" key="5">
    <source>
        <dbReference type="PIRSR" id="PIRSR001359-2"/>
    </source>
</evidence>
<dbReference type="PANTHER" id="PTHR30304:SF0">
    <property type="entry name" value="D-TAGATOSE-1,6-BISPHOSPHATE ALDOLASE SUBUNIT GATY-RELATED"/>
    <property type="match status" value="1"/>
</dbReference>
<feature type="binding site" evidence="5">
    <location>
        <position position="186"/>
    </location>
    <ligand>
        <name>dihydroxyacetone phosphate</name>
        <dbReference type="ChEBI" id="CHEBI:57642"/>
    </ligand>
</feature>
<protein>
    <submittedName>
        <fullName evidence="7">Fructose-bisphosphate aldolase</fullName>
    </submittedName>
</protein>
<sequence length="312" mass="34179">MPYVNTKDILEKANKEYYAVAAFNINNLEFLQAIVEGGIEKKSPLIIETSEGAMKYAGMGDPLRGASLFVKMVREFADSLDIPIALHLDHGKNFKYIISAIKAGYSSVMIDASDKPLEENIKTTKDIVRIAHAAGVSVEAELGKLAGIEDNVASSESVLVNPDEAKYFVEETQVDFLAPAIGTSHGAFKFKGEAKLDFDRLKKVKELTKMPLVLHGASSVVQEMVEIAENYGADFGGSKGVPSDILKETVRLGINKVNTDTDLRMAFVAGLREFLHNNPKEFDPRKYMDTAKAYVKKVVSDRLELLGSANKA</sequence>
<dbReference type="NCBIfam" id="TIGR00167">
    <property type="entry name" value="cbbA"/>
    <property type="match status" value="1"/>
</dbReference>
<dbReference type="GO" id="GO:0030388">
    <property type="term" value="P:fructose 1,6-bisphosphate metabolic process"/>
    <property type="evidence" value="ECO:0007669"/>
    <property type="project" value="InterPro"/>
</dbReference>
<dbReference type="Pfam" id="PF01116">
    <property type="entry name" value="F_bP_aldolase"/>
    <property type="match status" value="1"/>
</dbReference>